<evidence type="ECO:0000313" key="2">
    <source>
        <dbReference type="EMBL" id="TQE99058.1"/>
    </source>
</evidence>
<comment type="caution">
    <text evidence="2">The sequence shown here is derived from an EMBL/GenBank/DDBJ whole genome shotgun (WGS) entry which is preliminary data.</text>
</comment>
<dbReference type="Gene3D" id="3.40.50.1010">
    <property type="entry name" value="5'-nuclease"/>
    <property type="match status" value="1"/>
</dbReference>
<gene>
    <name evidence="2" type="ORF">FKY71_10540</name>
</gene>
<proteinExistence type="predicted"/>
<sequence>MSFPPRFAVLIDGGFMLKKLKSQSHDKRFPTAEQIDAECERLRRAKELADLELLRIYFYHAPPSKDELTNPLDQTVVKLGDTNIHRQNEALLDRLELRPSFALRLGETVTNEWKLGDRAMRNILKEQRPVSAGDLVPNVQQKGVDLRIGLDIARLALRQMVSVLVVVTGDSDLVPAFKFARREGLRVYLDHMGHGVRRDLKAHVDLIL</sequence>
<dbReference type="Proteomes" id="UP000315400">
    <property type="component" value="Unassembled WGS sequence"/>
</dbReference>
<dbReference type="GO" id="GO:0004540">
    <property type="term" value="F:RNA nuclease activity"/>
    <property type="evidence" value="ECO:0007669"/>
    <property type="project" value="InterPro"/>
</dbReference>
<evidence type="ECO:0000259" key="1">
    <source>
        <dbReference type="Pfam" id="PF01936"/>
    </source>
</evidence>
<feature type="domain" description="NYN" evidence="1">
    <location>
        <begin position="134"/>
        <end position="189"/>
    </location>
</feature>
<reference evidence="2 3" key="1">
    <citation type="submission" date="2019-06" db="EMBL/GenBank/DDBJ databases">
        <title>Metagenome assembled Genome of Spiribacter salinus SL48-SHIP from the microbial mat of Salt Lake 48 (Novosibirsk region, Russia).</title>
        <authorList>
            <person name="Shipova A."/>
            <person name="Rozanov A.S."/>
            <person name="Bryanskaya A.V."/>
            <person name="Peltek S.E."/>
        </authorList>
    </citation>
    <scope>NUCLEOTIDE SEQUENCE [LARGE SCALE GENOMIC DNA]</scope>
    <source>
        <strain evidence="2">SL48-SHIP-2</strain>
    </source>
</reference>
<dbReference type="CDD" id="cd18722">
    <property type="entry name" value="PIN_NicB-like"/>
    <property type="match status" value="1"/>
</dbReference>
<dbReference type="EMBL" id="VIFK01000097">
    <property type="protein sequence ID" value="TQE99058.1"/>
    <property type="molecule type" value="Genomic_DNA"/>
</dbReference>
<accession>A0A540VQQ6</accession>
<dbReference type="AlphaFoldDB" id="A0A540VQQ6"/>
<dbReference type="Pfam" id="PF01936">
    <property type="entry name" value="NYN"/>
    <property type="match status" value="1"/>
</dbReference>
<evidence type="ECO:0000313" key="3">
    <source>
        <dbReference type="Proteomes" id="UP000315400"/>
    </source>
</evidence>
<organism evidence="2 3">
    <name type="scientific">Spiribacter salinus</name>
    <dbReference type="NCBI Taxonomy" id="1335746"/>
    <lineage>
        <taxon>Bacteria</taxon>
        <taxon>Pseudomonadati</taxon>
        <taxon>Pseudomonadota</taxon>
        <taxon>Gammaproteobacteria</taxon>
        <taxon>Chromatiales</taxon>
        <taxon>Ectothiorhodospiraceae</taxon>
        <taxon>Spiribacter</taxon>
    </lineage>
</organism>
<name>A0A540VQQ6_9GAMM</name>
<dbReference type="InterPro" id="IPR021139">
    <property type="entry name" value="NYN"/>
</dbReference>
<protein>
    <submittedName>
        <fullName evidence="2">NYN domain-containing protein</fullName>
    </submittedName>
</protein>